<dbReference type="RefSeq" id="WP_111926249.1">
    <property type="nucleotide sequence ID" value="NZ_JAALNH010000021.1"/>
</dbReference>
<sequence>MKNELIRRKILNFLQWNDKNGYYTDERCDLEEVPRMTYEDSIKYFFGVLNEDFYCNLVDNIFELEYDEVIKYAKNNSFYENTYKKLKLLSNTNNSSDNSFYRNLLN</sequence>
<evidence type="ECO:0000313" key="1">
    <source>
        <dbReference type="EMBL" id="SQB59820.1"/>
    </source>
</evidence>
<gene>
    <name evidence="1" type="ORF">NCTC10719_01363</name>
</gene>
<dbReference type="AlphaFoldDB" id="A0A2X3AC72"/>
<evidence type="ECO:0000313" key="2">
    <source>
        <dbReference type="Proteomes" id="UP000249986"/>
    </source>
</evidence>
<dbReference type="Proteomes" id="UP000249986">
    <property type="component" value="Unassembled WGS sequence"/>
</dbReference>
<accession>A0A2X3AC72</accession>
<protein>
    <submittedName>
        <fullName evidence="1">Uncharacterized protein</fullName>
    </submittedName>
</protein>
<name>A0A2X3AC72_CLOPF</name>
<reference evidence="1 2" key="1">
    <citation type="submission" date="2018-06" db="EMBL/GenBank/DDBJ databases">
        <authorList>
            <consortium name="Pathogen Informatics"/>
            <person name="Doyle S."/>
        </authorList>
    </citation>
    <scope>NUCLEOTIDE SEQUENCE [LARGE SCALE GENOMIC DNA]</scope>
    <source>
        <strain evidence="1 2">NCTC10719</strain>
    </source>
</reference>
<dbReference type="EMBL" id="UAWG01000008">
    <property type="protein sequence ID" value="SQB59820.1"/>
    <property type="molecule type" value="Genomic_DNA"/>
</dbReference>
<organism evidence="1 2">
    <name type="scientific">Clostridium perfringens</name>
    <dbReference type="NCBI Taxonomy" id="1502"/>
    <lineage>
        <taxon>Bacteria</taxon>
        <taxon>Bacillati</taxon>
        <taxon>Bacillota</taxon>
        <taxon>Clostridia</taxon>
        <taxon>Eubacteriales</taxon>
        <taxon>Clostridiaceae</taxon>
        <taxon>Clostridium</taxon>
    </lineage>
</organism>
<proteinExistence type="predicted"/>